<dbReference type="GO" id="GO:0006357">
    <property type="term" value="P:regulation of transcription by RNA polymerase II"/>
    <property type="evidence" value="ECO:0007669"/>
    <property type="project" value="TreeGrafter"/>
</dbReference>
<dbReference type="InterPro" id="IPR039353">
    <property type="entry name" value="TF_Adf1"/>
</dbReference>
<keyword evidence="3" id="KW-1185">Reference proteome</keyword>
<dbReference type="Proteomes" id="UP001497382">
    <property type="component" value="Unassembled WGS sequence"/>
</dbReference>
<reference evidence="2 3" key="1">
    <citation type="submission" date="2024-04" db="EMBL/GenBank/DDBJ databases">
        <authorList>
            <person name="Rising A."/>
            <person name="Reimegard J."/>
            <person name="Sonavane S."/>
            <person name="Akerstrom W."/>
            <person name="Nylinder S."/>
            <person name="Hedman E."/>
            <person name="Kallberg Y."/>
        </authorList>
    </citation>
    <scope>NUCLEOTIDE SEQUENCE [LARGE SCALE GENOMIC DNA]</scope>
</reference>
<name>A0AAV2BRH3_9ARAC</name>
<organism evidence="2 3">
    <name type="scientific">Larinioides sclopetarius</name>
    <dbReference type="NCBI Taxonomy" id="280406"/>
    <lineage>
        <taxon>Eukaryota</taxon>
        <taxon>Metazoa</taxon>
        <taxon>Ecdysozoa</taxon>
        <taxon>Arthropoda</taxon>
        <taxon>Chelicerata</taxon>
        <taxon>Arachnida</taxon>
        <taxon>Araneae</taxon>
        <taxon>Araneomorphae</taxon>
        <taxon>Entelegynae</taxon>
        <taxon>Araneoidea</taxon>
        <taxon>Araneidae</taxon>
        <taxon>Larinioides</taxon>
    </lineage>
</organism>
<dbReference type="InterPro" id="IPR006578">
    <property type="entry name" value="MADF-dom"/>
</dbReference>
<dbReference type="EMBL" id="CAXIEN010000468">
    <property type="protein sequence ID" value="CAL1298678.1"/>
    <property type="molecule type" value="Genomic_DNA"/>
</dbReference>
<comment type="caution">
    <text evidence="2">The sequence shown here is derived from an EMBL/GenBank/DDBJ whole genome shotgun (WGS) entry which is preliminary data.</text>
</comment>
<dbReference type="PANTHER" id="PTHR12243">
    <property type="entry name" value="MADF DOMAIN TRANSCRIPTION FACTOR"/>
    <property type="match status" value="1"/>
</dbReference>
<accession>A0AAV2BRH3</accession>
<dbReference type="PROSITE" id="PS51029">
    <property type="entry name" value="MADF"/>
    <property type="match status" value="1"/>
</dbReference>
<dbReference type="GO" id="GO:0005634">
    <property type="term" value="C:nucleus"/>
    <property type="evidence" value="ECO:0007669"/>
    <property type="project" value="TreeGrafter"/>
</dbReference>
<evidence type="ECO:0000313" key="3">
    <source>
        <dbReference type="Proteomes" id="UP001497382"/>
    </source>
</evidence>
<evidence type="ECO:0000313" key="2">
    <source>
        <dbReference type="EMBL" id="CAL1298678.1"/>
    </source>
</evidence>
<protein>
    <recommendedName>
        <fullName evidence="1">MADF domain-containing protein</fullName>
    </recommendedName>
</protein>
<evidence type="ECO:0000259" key="1">
    <source>
        <dbReference type="PROSITE" id="PS51029"/>
    </source>
</evidence>
<dbReference type="Pfam" id="PF10545">
    <property type="entry name" value="MADF_DNA_bdg"/>
    <property type="match status" value="1"/>
</dbReference>
<dbReference type="AlphaFoldDB" id="A0AAV2BRH3"/>
<proteinExistence type="predicted"/>
<feature type="domain" description="MADF" evidence="1">
    <location>
        <begin position="10"/>
        <end position="100"/>
    </location>
</feature>
<dbReference type="SMART" id="SM00595">
    <property type="entry name" value="MADF"/>
    <property type="match status" value="1"/>
</dbReference>
<sequence length="321" mass="37959">MEWPEEFSLKLIQAYRKKRLLWDVTHKSHYKKNLKADAWKEISDEMNVSVILCQKKMLSLQSSYRRERKKVNCFKAAGKQGVESSWFGYEAFKFLEDEDLPQKEYTLETDKIIKIEDDIEAEVLPLYEMEQETVQTEQQIERHHMSQCLLPLHQPEQETERRPMSQVSMPLWQLEQETERRSMSHCLMPLRIPEQETERCHMPQCLMPLRIPEQETERCHMPQCLMPLRLPEQETKCRPMDQPMPIISTVSSISRSTKRHREKGDCINSSKMTNAIAVLDSKECGKRPIRTQRNRCLFYLRHCQSSQILPCSAKKGATCRV</sequence>
<dbReference type="GO" id="GO:0005667">
    <property type="term" value="C:transcription regulator complex"/>
    <property type="evidence" value="ECO:0007669"/>
    <property type="project" value="TreeGrafter"/>
</dbReference>
<gene>
    <name evidence="2" type="ORF">LARSCL_LOCUS20929</name>
</gene>
<dbReference type="PANTHER" id="PTHR12243:SF69">
    <property type="entry name" value="SI:CH73-59F11.3"/>
    <property type="match status" value="1"/>
</dbReference>